<keyword evidence="4 10" id="KW-0436">Ligase</keyword>
<reference evidence="13" key="1">
    <citation type="submission" date="2017-09" db="EMBL/GenBank/DDBJ databases">
        <title>Depth-based differentiation of microbial function through sediment-hosted aquifers and enrichment of novel symbionts in the deep terrestrial subsurface.</title>
        <authorList>
            <person name="Probst A.J."/>
            <person name="Ladd B."/>
            <person name="Jarett J.K."/>
            <person name="Geller-Mcgrath D.E."/>
            <person name="Sieber C.M.K."/>
            <person name="Emerson J.B."/>
            <person name="Anantharaman K."/>
            <person name="Thomas B.C."/>
            <person name="Malmstrom R."/>
            <person name="Stieglmeier M."/>
            <person name="Klingl A."/>
            <person name="Woyke T."/>
            <person name="Ryan C.M."/>
            <person name="Banfield J.F."/>
        </authorList>
    </citation>
    <scope>NUCLEOTIDE SEQUENCE [LARGE SCALE GENOMIC DNA]</scope>
</reference>
<organism evidence="12 13">
    <name type="scientific">Candidatus Shapirobacteria bacterium CG10_big_fil_rev_8_21_14_0_10_38_14</name>
    <dbReference type="NCBI Taxonomy" id="1974483"/>
    <lineage>
        <taxon>Bacteria</taxon>
        <taxon>Candidatus Shapironibacteriota</taxon>
    </lineage>
</organism>
<keyword evidence="5 10" id="KW-0547">Nucleotide-binding</keyword>
<dbReference type="GO" id="GO:0004827">
    <property type="term" value="F:proline-tRNA ligase activity"/>
    <property type="evidence" value="ECO:0007669"/>
    <property type="project" value="UniProtKB-UniRule"/>
</dbReference>
<dbReference type="InterPro" id="IPR033730">
    <property type="entry name" value="ProRS_core_prok"/>
</dbReference>
<evidence type="ECO:0000256" key="1">
    <source>
        <dbReference type="ARBA" id="ARBA00004496"/>
    </source>
</evidence>
<dbReference type="CDD" id="cd00861">
    <property type="entry name" value="ProRS_anticodon_short"/>
    <property type="match status" value="1"/>
</dbReference>
<keyword evidence="3 10" id="KW-0963">Cytoplasm</keyword>
<dbReference type="Proteomes" id="UP000229500">
    <property type="component" value="Unassembled WGS sequence"/>
</dbReference>
<keyword evidence="8 10" id="KW-0030">Aminoacyl-tRNA synthetase</keyword>
<feature type="domain" description="Aminoacyl-transfer RNA synthetases class-II family profile" evidence="11">
    <location>
        <begin position="41"/>
        <end position="467"/>
    </location>
</feature>
<evidence type="ECO:0000256" key="10">
    <source>
        <dbReference type="HAMAP-Rule" id="MF_01569"/>
    </source>
</evidence>
<comment type="catalytic activity">
    <reaction evidence="9 10">
        <text>tRNA(Pro) + L-proline + ATP = L-prolyl-tRNA(Pro) + AMP + diphosphate</text>
        <dbReference type="Rhea" id="RHEA:14305"/>
        <dbReference type="Rhea" id="RHEA-COMP:9700"/>
        <dbReference type="Rhea" id="RHEA-COMP:9702"/>
        <dbReference type="ChEBI" id="CHEBI:30616"/>
        <dbReference type="ChEBI" id="CHEBI:33019"/>
        <dbReference type="ChEBI" id="CHEBI:60039"/>
        <dbReference type="ChEBI" id="CHEBI:78442"/>
        <dbReference type="ChEBI" id="CHEBI:78532"/>
        <dbReference type="ChEBI" id="CHEBI:456215"/>
        <dbReference type="EC" id="6.1.1.15"/>
    </reaction>
</comment>
<evidence type="ECO:0000259" key="11">
    <source>
        <dbReference type="PROSITE" id="PS50862"/>
    </source>
</evidence>
<evidence type="ECO:0000256" key="6">
    <source>
        <dbReference type="ARBA" id="ARBA00022840"/>
    </source>
</evidence>
<evidence type="ECO:0000256" key="8">
    <source>
        <dbReference type="ARBA" id="ARBA00023146"/>
    </source>
</evidence>
<comment type="subcellular location">
    <subcellularLocation>
        <location evidence="1 10">Cytoplasm</location>
    </subcellularLocation>
</comment>
<evidence type="ECO:0000256" key="2">
    <source>
        <dbReference type="ARBA" id="ARBA00011738"/>
    </source>
</evidence>
<comment type="caution">
    <text evidence="12">The sequence shown here is derived from an EMBL/GenBank/DDBJ whole genome shotgun (WGS) entry which is preliminary data.</text>
</comment>
<comment type="function">
    <text evidence="10">Catalyzes the attachment of proline to tRNA(Pro) in a two-step reaction: proline is first activated by ATP to form Pro-AMP and then transferred to the acceptor end of tRNA(Pro). As ProRS can inadvertently accommodate and process non-cognate amino acids such as alanine and cysteine, to avoid such errors it has two additional distinct editing activities against alanine. One activity is designated as 'pretransfer' editing and involves the tRNA(Pro)-independent hydrolysis of activated Ala-AMP. The other activity is designated 'posttransfer' editing and involves deacylation of mischarged Ala-tRNA(Pro). The misacylated Cys-tRNA(Pro) is not edited by ProRS.</text>
</comment>
<dbReference type="SUPFAM" id="SSF52954">
    <property type="entry name" value="Class II aaRS ABD-related"/>
    <property type="match status" value="1"/>
</dbReference>
<dbReference type="PROSITE" id="PS50862">
    <property type="entry name" value="AA_TRNA_LIGASE_II"/>
    <property type="match status" value="1"/>
</dbReference>
<dbReference type="NCBIfam" id="TIGR00409">
    <property type="entry name" value="proS_fam_II"/>
    <property type="match status" value="1"/>
</dbReference>
<comment type="subunit">
    <text evidence="2 10">Homodimer.</text>
</comment>
<dbReference type="InterPro" id="IPR004500">
    <property type="entry name" value="Pro-tRNA-synth_IIa_bac-type"/>
</dbReference>
<dbReference type="InterPro" id="IPR036754">
    <property type="entry name" value="YbaK/aa-tRNA-synt-asso_dom_sf"/>
</dbReference>
<accession>A0A2M8L5X4</accession>
<dbReference type="Gene3D" id="3.40.50.800">
    <property type="entry name" value="Anticodon-binding domain"/>
    <property type="match status" value="1"/>
</dbReference>
<dbReference type="InterPro" id="IPR002316">
    <property type="entry name" value="Pro-tRNA-ligase_IIa"/>
</dbReference>
<dbReference type="InterPro" id="IPR050062">
    <property type="entry name" value="Pro-tRNA_synthetase"/>
</dbReference>
<evidence type="ECO:0000256" key="4">
    <source>
        <dbReference type="ARBA" id="ARBA00022598"/>
    </source>
</evidence>
<keyword evidence="7 10" id="KW-0648">Protein biosynthesis</keyword>
<dbReference type="PANTHER" id="PTHR42753">
    <property type="entry name" value="MITOCHONDRIAL RIBOSOME PROTEIN L39/PROLYL-TRNA LIGASE FAMILY MEMBER"/>
    <property type="match status" value="1"/>
</dbReference>
<dbReference type="GO" id="GO:0005829">
    <property type="term" value="C:cytosol"/>
    <property type="evidence" value="ECO:0007669"/>
    <property type="project" value="TreeGrafter"/>
</dbReference>
<comment type="domain">
    <text evidence="10">Consists of three domains: the N-terminal catalytic domain, the editing domain and the C-terminal anticodon-binding domain.</text>
</comment>
<dbReference type="InterPro" id="IPR002314">
    <property type="entry name" value="aa-tRNA-synt_IIb"/>
</dbReference>
<gene>
    <name evidence="10" type="primary">proS</name>
    <name evidence="12" type="ORF">COU96_01005</name>
</gene>
<dbReference type="Pfam" id="PF03129">
    <property type="entry name" value="HGTP_anticodon"/>
    <property type="match status" value="1"/>
</dbReference>
<dbReference type="GO" id="GO:0002161">
    <property type="term" value="F:aminoacyl-tRNA deacylase activity"/>
    <property type="evidence" value="ECO:0007669"/>
    <property type="project" value="InterPro"/>
</dbReference>
<comment type="similarity">
    <text evidence="10">Belongs to the class-II aminoacyl-tRNA synthetase family. ProS type 1 subfamily.</text>
</comment>
<dbReference type="PANTHER" id="PTHR42753:SF2">
    <property type="entry name" value="PROLINE--TRNA LIGASE"/>
    <property type="match status" value="1"/>
</dbReference>
<dbReference type="InterPro" id="IPR007214">
    <property type="entry name" value="YbaK/aa-tRNA-synth-assoc-dom"/>
</dbReference>
<keyword evidence="6 10" id="KW-0067">ATP-binding</keyword>
<sequence length="567" mass="64729">MSSMKYSQLFSKTLRQPPKETKAPSNRFLVQAGFIDQLASGIFSYLPLGWRVYQKIEKIIREEMDAIDGQELFLPSLHPHELWQETGRWTAYVPPLFKTKDQHGHDFCLAPTHEEVMTDLCRKLISSYKDLPKAVYQIQNKFRNEARATGGLLRVREFMMKDLYSFHADEKDLDRYYQKVYQAYEKIFQRCGLETQAVEASSGSIGGSFNHEFMFFCPTGEDRVAVCDKCSYMANLEKAEGKLENKNADEKELPLKEIAAKRGLNMEAMVEFYKKPAWRLLKTIVYFVNKKPMAILIRGDLEINETKLESVLGTSDFRIPEPEELEKLATVRGFVAPIDLKVNRFLVDKSVLTVKNLITGANKLNIDIKNFNYPRDLKKAEVVDVAVVNNQFLCAKCEKGKLKIKTAIELGHVFKLGTKYSSQMKAEYLDKRGKKRPVWMGCYGIGLGRLMAAVVEASHDEKGIIWPESVAPFQVHLINIGAGADKIYEKLVKAGVDVLYDDRDDVSAGVKFADADLIGIPVRLVVSEKTLRLRSGQAKDKIEWKKRDSEKTELLSLQEIFKRLKFS</sequence>
<dbReference type="InterPro" id="IPR004154">
    <property type="entry name" value="Anticodon-bd"/>
</dbReference>
<dbReference type="EMBL" id="PFEL01000046">
    <property type="protein sequence ID" value="PJE69196.1"/>
    <property type="molecule type" value="Genomic_DNA"/>
</dbReference>
<protein>
    <recommendedName>
        <fullName evidence="10">Proline--tRNA ligase</fullName>
        <ecNumber evidence="10">6.1.1.15</ecNumber>
    </recommendedName>
    <alternativeName>
        <fullName evidence="10">Prolyl-tRNA synthetase</fullName>
        <shortName evidence="10">ProRS</shortName>
    </alternativeName>
</protein>
<dbReference type="InterPro" id="IPR023717">
    <property type="entry name" value="Pro-tRNA-Synthase_IIa_type1"/>
</dbReference>
<proteinExistence type="inferred from homology"/>
<dbReference type="Gene3D" id="3.30.930.10">
    <property type="entry name" value="Bira Bifunctional Protein, Domain 2"/>
    <property type="match status" value="2"/>
</dbReference>
<dbReference type="InterPro" id="IPR045864">
    <property type="entry name" value="aa-tRNA-synth_II/BPL/LPL"/>
</dbReference>
<dbReference type="InterPro" id="IPR006195">
    <property type="entry name" value="aa-tRNA-synth_II"/>
</dbReference>
<dbReference type="PRINTS" id="PR01046">
    <property type="entry name" value="TRNASYNTHPRO"/>
</dbReference>
<dbReference type="SUPFAM" id="SSF55826">
    <property type="entry name" value="YbaK/ProRS associated domain"/>
    <property type="match status" value="1"/>
</dbReference>
<dbReference type="AlphaFoldDB" id="A0A2M8L5X4"/>
<dbReference type="InterPro" id="IPR036621">
    <property type="entry name" value="Anticodon-bd_dom_sf"/>
</dbReference>
<dbReference type="GO" id="GO:0005524">
    <property type="term" value="F:ATP binding"/>
    <property type="evidence" value="ECO:0007669"/>
    <property type="project" value="UniProtKB-UniRule"/>
</dbReference>
<dbReference type="InterPro" id="IPR044140">
    <property type="entry name" value="ProRS_anticodon_short"/>
</dbReference>
<dbReference type="NCBIfam" id="NF006625">
    <property type="entry name" value="PRK09194.1"/>
    <property type="match status" value="1"/>
</dbReference>
<dbReference type="CDD" id="cd00779">
    <property type="entry name" value="ProRS_core_prok"/>
    <property type="match status" value="1"/>
</dbReference>
<dbReference type="SUPFAM" id="SSF55681">
    <property type="entry name" value="Class II aaRS and biotin synthetases"/>
    <property type="match status" value="1"/>
</dbReference>
<name>A0A2M8L5X4_9BACT</name>
<dbReference type="Pfam" id="PF04073">
    <property type="entry name" value="tRNA_edit"/>
    <property type="match status" value="1"/>
</dbReference>
<evidence type="ECO:0000313" key="12">
    <source>
        <dbReference type="EMBL" id="PJE69196.1"/>
    </source>
</evidence>
<dbReference type="HAMAP" id="MF_01569">
    <property type="entry name" value="Pro_tRNA_synth_type1"/>
    <property type="match status" value="1"/>
</dbReference>
<dbReference type="GO" id="GO:0006433">
    <property type="term" value="P:prolyl-tRNA aminoacylation"/>
    <property type="evidence" value="ECO:0007669"/>
    <property type="project" value="UniProtKB-UniRule"/>
</dbReference>
<dbReference type="Pfam" id="PF00587">
    <property type="entry name" value="tRNA-synt_2b"/>
    <property type="match status" value="1"/>
</dbReference>
<evidence type="ECO:0000256" key="7">
    <source>
        <dbReference type="ARBA" id="ARBA00022917"/>
    </source>
</evidence>
<evidence type="ECO:0000256" key="3">
    <source>
        <dbReference type="ARBA" id="ARBA00022490"/>
    </source>
</evidence>
<evidence type="ECO:0000313" key="13">
    <source>
        <dbReference type="Proteomes" id="UP000229500"/>
    </source>
</evidence>
<evidence type="ECO:0000256" key="5">
    <source>
        <dbReference type="ARBA" id="ARBA00022741"/>
    </source>
</evidence>
<dbReference type="EC" id="6.1.1.15" evidence="10"/>
<evidence type="ECO:0000256" key="9">
    <source>
        <dbReference type="ARBA" id="ARBA00047671"/>
    </source>
</evidence>